<evidence type="ECO:0000256" key="1">
    <source>
        <dbReference type="SAM" id="MobiDB-lite"/>
    </source>
</evidence>
<dbReference type="AlphaFoldDB" id="A0A2N9F2C6"/>
<dbReference type="InterPro" id="IPR036691">
    <property type="entry name" value="Endo/exonu/phosph_ase_sf"/>
</dbReference>
<dbReference type="PANTHER" id="PTHR33710:SF71">
    <property type="entry name" value="ENDONUCLEASE_EXONUCLEASE_PHOSPHATASE DOMAIN-CONTAINING PROTEIN"/>
    <property type="match status" value="1"/>
</dbReference>
<dbReference type="EMBL" id="OIVN01000760">
    <property type="protein sequence ID" value="SPC85137.1"/>
    <property type="molecule type" value="Genomic_DNA"/>
</dbReference>
<name>A0A2N9F2C6_FAGSY</name>
<dbReference type="PANTHER" id="PTHR33710">
    <property type="entry name" value="BNAC02G09200D PROTEIN"/>
    <property type="match status" value="1"/>
</dbReference>
<sequence>MLHVTEYSWNDKTFKLEVVEGVTLSTLAHSRIPVLVMEGVPFDFGAEEDSKQSYLAARFMTSQVINIEAVVHTFRPLWRTVQIHNLPMRRMNLATATALGRTLGVAEEVRVRYGEKINNKVRGCELSLKNRIRRVEIRVAGRSNVPRWGKTKLNDGKNGGLEAPHGGSEAPTVVNPFMDFSQLKETLLNNMGADIPLEDLGQKITKVAVFRNQAELGGALNVKLGSFMENASDKNGNSRILEDITGVSGNSKSESSRKEKGMCDIQYTQGGKENIMDHTYDTSGVHEANSQVESRGTWRRFPHDKSLLRHAGKLSPLTGGKRDGEYFPGDPKLMTGSKKVKGDVPSLRRSGGLALLWNDPTQITIRNFWQNHIESHIQLPGVICWRFTGFYGHPEGHRKRESWELLDKLYSLDNLPWLCMGDFNEIVSMEERSGEVLGSTRCMQEFGACINHSGLIDLGFRGVLFTWENRREGAALIQKQLDRAMANTAWMDCYNMCSVSHMWMRFGWHYSKAPGPDDSQSAFVPGRLITDNVAVAFEFIHKLKAKHKGKKGEMAVKLDMSKAYDRVEWAFVENIMRRMGFSERWIALLMECIRTAKYSVLIEGGRDTLIKGLEWQSQTGPPPRTLWNATSSGIFTVKFAYDMLEAEKKRANSGECSYMAKLRWLWRKNWKLAVPGKRNPPIMHCGSAPWLVILGRWCKAACKNSLIRRVTFPGSCNGSSSNSQRRKLKSGPLPPGPFGMPETVSCSKNASYL</sequence>
<feature type="region of interest" description="Disordered" evidence="1">
    <location>
        <begin position="148"/>
        <end position="167"/>
    </location>
</feature>
<protein>
    <submittedName>
        <fullName evidence="2">Uncharacterized protein</fullName>
    </submittedName>
</protein>
<organism evidence="2">
    <name type="scientific">Fagus sylvatica</name>
    <name type="common">Beechnut</name>
    <dbReference type="NCBI Taxonomy" id="28930"/>
    <lineage>
        <taxon>Eukaryota</taxon>
        <taxon>Viridiplantae</taxon>
        <taxon>Streptophyta</taxon>
        <taxon>Embryophyta</taxon>
        <taxon>Tracheophyta</taxon>
        <taxon>Spermatophyta</taxon>
        <taxon>Magnoliopsida</taxon>
        <taxon>eudicotyledons</taxon>
        <taxon>Gunneridae</taxon>
        <taxon>Pentapetalae</taxon>
        <taxon>rosids</taxon>
        <taxon>fabids</taxon>
        <taxon>Fagales</taxon>
        <taxon>Fagaceae</taxon>
        <taxon>Fagus</taxon>
    </lineage>
</organism>
<dbReference type="SUPFAM" id="SSF56219">
    <property type="entry name" value="DNase I-like"/>
    <property type="match status" value="1"/>
</dbReference>
<feature type="compositionally biased region" description="Polar residues" evidence="1">
    <location>
        <begin position="744"/>
        <end position="753"/>
    </location>
</feature>
<feature type="region of interest" description="Disordered" evidence="1">
    <location>
        <begin position="716"/>
        <end position="753"/>
    </location>
</feature>
<proteinExistence type="predicted"/>
<gene>
    <name evidence="2" type="ORF">FSB_LOCUS13019</name>
</gene>
<accession>A0A2N9F2C6</accession>
<feature type="region of interest" description="Disordered" evidence="1">
    <location>
        <begin position="319"/>
        <end position="341"/>
    </location>
</feature>
<evidence type="ECO:0000313" key="2">
    <source>
        <dbReference type="EMBL" id="SPC85137.1"/>
    </source>
</evidence>
<dbReference type="Gene3D" id="3.60.10.10">
    <property type="entry name" value="Endonuclease/exonuclease/phosphatase"/>
    <property type="match status" value="1"/>
</dbReference>
<reference evidence="2" key="1">
    <citation type="submission" date="2018-02" db="EMBL/GenBank/DDBJ databases">
        <authorList>
            <person name="Cohen D.B."/>
            <person name="Kent A.D."/>
        </authorList>
    </citation>
    <scope>NUCLEOTIDE SEQUENCE</scope>
</reference>